<dbReference type="GO" id="GO:0016705">
    <property type="term" value="F:oxidoreductase activity, acting on paired donors, with incorporation or reduction of molecular oxygen"/>
    <property type="evidence" value="ECO:0007669"/>
    <property type="project" value="InterPro"/>
</dbReference>
<name>A0A8G1UIK9_9ACTN</name>
<reference evidence="4 5" key="1">
    <citation type="submission" date="2018-11" db="EMBL/GenBank/DDBJ databases">
        <title>Sequencing the genomes of 1000 actinobacteria strains.</title>
        <authorList>
            <person name="Klenk H.-P."/>
        </authorList>
    </citation>
    <scope>NUCLEOTIDE SEQUENCE [LARGE SCALE GENOMIC DNA]</scope>
    <source>
        <strain evidence="4 5">DSM 44780</strain>
    </source>
</reference>
<dbReference type="PANTHER" id="PTHR43244">
    <property type="match status" value="1"/>
</dbReference>
<dbReference type="GO" id="GO:0004497">
    <property type="term" value="F:monooxygenase activity"/>
    <property type="evidence" value="ECO:0007669"/>
    <property type="project" value="UniProtKB-KW"/>
</dbReference>
<organism evidence="4 5">
    <name type="scientific">Kitasatospora cineracea</name>
    <dbReference type="NCBI Taxonomy" id="88074"/>
    <lineage>
        <taxon>Bacteria</taxon>
        <taxon>Bacillati</taxon>
        <taxon>Actinomycetota</taxon>
        <taxon>Actinomycetes</taxon>
        <taxon>Kitasatosporales</taxon>
        <taxon>Streptomycetaceae</taxon>
        <taxon>Kitasatospora</taxon>
    </lineage>
</organism>
<dbReference type="Proteomes" id="UP000267408">
    <property type="component" value="Unassembled WGS sequence"/>
</dbReference>
<dbReference type="RefSeq" id="WP_123554705.1">
    <property type="nucleotide sequence ID" value="NZ_RJVJ01000001.1"/>
</dbReference>
<accession>A0A8G1UIK9</accession>
<dbReference type="PANTHER" id="PTHR43244:SF1">
    <property type="entry name" value="5,10-METHYLENETETRAHYDROMETHANOPTERIN REDUCTASE"/>
    <property type="match status" value="1"/>
</dbReference>
<proteinExistence type="predicted"/>
<dbReference type="AlphaFoldDB" id="A0A8G1UIK9"/>
<evidence type="ECO:0000313" key="5">
    <source>
        <dbReference type="Proteomes" id="UP000267408"/>
    </source>
</evidence>
<dbReference type="InterPro" id="IPR050564">
    <property type="entry name" value="F420-G6PD/mer"/>
</dbReference>
<dbReference type="SUPFAM" id="SSF51679">
    <property type="entry name" value="Bacterial luciferase-like"/>
    <property type="match status" value="1"/>
</dbReference>
<dbReference type="InterPro" id="IPR011251">
    <property type="entry name" value="Luciferase-like_dom"/>
</dbReference>
<gene>
    <name evidence="4" type="ORF">EDD39_1863</name>
</gene>
<keyword evidence="4" id="KW-0503">Monooxygenase</keyword>
<feature type="region of interest" description="Disordered" evidence="2">
    <location>
        <begin position="286"/>
        <end position="311"/>
    </location>
</feature>
<sequence length="311" mass="32987">MRTGILLPLYDDPWQHGLRRLYEAAELGFTGVWTRDVTLTENDGVDRAVAGDPVADLAHAMGTGLPFEEFGTAILCAGYRHPLSMARSVVMLQQISGNRLVLGLGAGSRTNVNALYGLDRQARRQNLLQTVRTLDDLLRQGGRDLPDTVRFEKPPGFRPPPMLLASGDPAVLSELGPYLDGLMVPGLPPEKLTNADEGHPGALLPRTMQLSLAVSTADRHLPVGVRDLGRIAVVEVGAELLAPLLERYARHGLERLVLHLPFDDLTGRQLAVLAARTRELTAPVPAGAAPAPVGAAPAPVGAAPAPAGSAP</sequence>
<dbReference type="OrthoDB" id="3206024at2"/>
<evidence type="ECO:0000259" key="3">
    <source>
        <dbReference type="Pfam" id="PF00296"/>
    </source>
</evidence>
<keyword evidence="1" id="KW-0560">Oxidoreductase</keyword>
<evidence type="ECO:0000313" key="4">
    <source>
        <dbReference type="EMBL" id="ROR43694.1"/>
    </source>
</evidence>
<protein>
    <submittedName>
        <fullName evidence="4">Luciferase-like monooxygenase</fullName>
    </submittedName>
</protein>
<dbReference type="Gene3D" id="3.20.20.30">
    <property type="entry name" value="Luciferase-like domain"/>
    <property type="match status" value="1"/>
</dbReference>
<comment type="caution">
    <text evidence="4">The sequence shown here is derived from an EMBL/GenBank/DDBJ whole genome shotgun (WGS) entry which is preliminary data.</text>
</comment>
<dbReference type="InterPro" id="IPR036661">
    <property type="entry name" value="Luciferase-like_sf"/>
</dbReference>
<feature type="domain" description="Luciferase-like" evidence="3">
    <location>
        <begin position="13"/>
        <end position="191"/>
    </location>
</feature>
<dbReference type="Pfam" id="PF00296">
    <property type="entry name" value="Bac_luciferase"/>
    <property type="match status" value="1"/>
</dbReference>
<evidence type="ECO:0000256" key="2">
    <source>
        <dbReference type="SAM" id="MobiDB-lite"/>
    </source>
</evidence>
<evidence type="ECO:0000256" key="1">
    <source>
        <dbReference type="ARBA" id="ARBA00023002"/>
    </source>
</evidence>
<dbReference type="EMBL" id="RJVJ01000001">
    <property type="protein sequence ID" value="ROR43694.1"/>
    <property type="molecule type" value="Genomic_DNA"/>
</dbReference>